<sequence>MSEEVSVRKSHIIATAVLTLGAAMLPSTAFAEPPQNLTSRFTDLANVVADDGAVAAELDKIPGDDFWIVTVNDLDGKEAQAWAEQTHKRSGMDRHDGLVVISVGTSEIGWHSTAKDPGVSEATLNKALNPQVIALFGEHKWDEAVIALARNVNAIARGGDAVVGEPARAPWVLIGVGVAAAGGAVAIYVSKRRKKKAEIASADRQVQEASAALLATDDDVRTAAAELEFARAEFGLEATQSFQQTLETARTAVQSAFQIHARLQDADPETPTQKLDMSAQISELVSSAREALAHHTKQFSELRNLAASADTAVADMKTRVGELAHRLELGKKTVDNLHASYPASTLETLHTYPAQISQLLDATVDSLQSADAALTAGDRNGAVPYVRLAAGTLDQASQLTELLLNAPAELAKETEQVRLGVESLSSDIADARRLAPNDPGLAPLLSAAVEAVERASSGNADPFRMSEELHETETQIDLALVPFREAEQTRKKMEANLQHTLALAQRAIHDADATITRYRSSTRSGAREQLALAQEYYLRATQSDTGNALALAESARQSAMRAKQAAYQDAELANRGGAYGSGGYSFGNSSYDDSFAGALVGSILGGIARGIISDGFGGSGGFSGSGRGGGSGPSGSDGPTGGRRGF</sequence>
<reference evidence="4 5" key="1">
    <citation type="submission" date="2018-11" db="EMBL/GenBank/DDBJ databases">
        <title>Multidrug-resistant genes are associated with an 42-kb island TGI1 carrying a complex class 1 integron in a Trueperella pyogenes.</title>
        <authorList>
            <person name="Dong W."/>
        </authorList>
    </citation>
    <scope>NUCLEOTIDE SEQUENCE [LARGE SCALE GENOMIC DNA]</scope>
    <source>
        <strain evidence="4 5">TP4</strain>
    </source>
</reference>
<evidence type="ECO:0000313" key="4">
    <source>
        <dbReference type="EMBL" id="AZR06853.1"/>
    </source>
</evidence>
<keyword evidence="2" id="KW-0732">Signal</keyword>
<evidence type="ECO:0000256" key="2">
    <source>
        <dbReference type="SAM" id="SignalP"/>
    </source>
</evidence>
<feature type="signal peptide" evidence="2">
    <location>
        <begin position="1"/>
        <end position="31"/>
    </location>
</feature>
<dbReference type="EMBL" id="CP033905">
    <property type="protein sequence ID" value="AZR06853.1"/>
    <property type="molecule type" value="Genomic_DNA"/>
</dbReference>
<dbReference type="AlphaFoldDB" id="A0A3S9QLM1"/>
<name>A0A3S9QLM1_9ACTO</name>
<dbReference type="Gene3D" id="3.10.310.50">
    <property type="match status" value="1"/>
</dbReference>
<proteinExistence type="predicted"/>
<feature type="chain" id="PRO_5019150939" evidence="2">
    <location>
        <begin position="32"/>
        <end position="646"/>
    </location>
</feature>
<evidence type="ECO:0000256" key="1">
    <source>
        <dbReference type="SAM" id="MobiDB-lite"/>
    </source>
</evidence>
<evidence type="ECO:0000313" key="5">
    <source>
        <dbReference type="Proteomes" id="UP000275951"/>
    </source>
</evidence>
<dbReference type="Pfam" id="PF04536">
    <property type="entry name" value="TPM_phosphatase"/>
    <property type="match status" value="1"/>
</dbReference>
<dbReference type="Proteomes" id="UP000275951">
    <property type="component" value="Chromosome"/>
</dbReference>
<protein>
    <submittedName>
        <fullName evidence="4">TPM domain-containing protein</fullName>
    </submittedName>
</protein>
<accession>A0A3S9QLM1</accession>
<dbReference type="InterPro" id="IPR007621">
    <property type="entry name" value="TPM_dom"/>
</dbReference>
<feature type="region of interest" description="Disordered" evidence="1">
    <location>
        <begin position="622"/>
        <end position="646"/>
    </location>
</feature>
<gene>
    <name evidence="4" type="ORF">EBQ10_05785</name>
</gene>
<organism evidence="4 5">
    <name type="scientific">Trueperella pyogenes</name>
    <dbReference type="NCBI Taxonomy" id="1661"/>
    <lineage>
        <taxon>Bacteria</taxon>
        <taxon>Bacillati</taxon>
        <taxon>Actinomycetota</taxon>
        <taxon>Actinomycetes</taxon>
        <taxon>Actinomycetales</taxon>
        <taxon>Actinomycetaceae</taxon>
        <taxon>Trueperella</taxon>
    </lineage>
</organism>
<evidence type="ECO:0000259" key="3">
    <source>
        <dbReference type="Pfam" id="PF04536"/>
    </source>
</evidence>
<feature type="domain" description="TPM" evidence="3">
    <location>
        <begin position="56"/>
        <end position="153"/>
    </location>
</feature>